<dbReference type="PANTHER" id="PTHR30146">
    <property type="entry name" value="LACI-RELATED TRANSCRIPTIONAL REPRESSOR"/>
    <property type="match status" value="1"/>
</dbReference>
<proteinExistence type="predicted"/>
<dbReference type="InterPro" id="IPR028082">
    <property type="entry name" value="Peripla_BP_I"/>
</dbReference>
<dbReference type="EMBL" id="VCDI01000005">
    <property type="protein sequence ID" value="TLU71711.1"/>
    <property type="molecule type" value="Genomic_DNA"/>
</dbReference>
<dbReference type="Gene3D" id="3.40.50.2300">
    <property type="match status" value="2"/>
</dbReference>
<dbReference type="GO" id="GO:0000976">
    <property type="term" value="F:transcription cis-regulatory region binding"/>
    <property type="evidence" value="ECO:0007669"/>
    <property type="project" value="TreeGrafter"/>
</dbReference>
<sequence>MTSTRMAVRRRAHSGAVTLKDVAERAGVAPITVSRALNAPDSVSAALRAQVEEAVSALGYVRNQYAGALASAASRIIPVIVPSLSNAVFIEVIQGIQQVLEEAGYQPLLGNTQYDLDRESKLVATLLGWSPAGLIVAGMRHAERTRTLLRGYGRPLVEIMELGARPIDMNVGLSHVRAGETMGQHLVERGYRQIGFIGGRLKQDYRAAQRYRGLDQALAAAGLARRPPFEHDQKSSAQVGGNALMATLEAAPELDALFFANDDLAVGALLRAQREGIVVPARVAIAGFNGLEISALTTPPLTTIVSPRQQIGEIAARKLLGRIQGHASGPARIDVGFRLEVRAST</sequence>
<evidence type="ECO:0000256" key="1">
    <source>
        <dbReference type="ARBA" id="ARBA00023015"/>
    </source>
</evidence>
<comment type="caution">
    <text evidence="5">The sequence shown here is derived from an EMBL/GenBank/DDBJ whole genome shotgun (WGS) entry which is preliminary data.</text>
</comment>
<dbReference type="OrthoDB" id="7170131at2"/>
<evidence type="ECO:0000256" key="2">
    <source>
        <dbReference type="ARBA" id="ARBA00023125"/>
    </source>
</evidence>
<dbReference type="GO" id="GO:0003700">
    <property type="term" value="F:DNA-binding transcription factor activity"/>
    <property type="evidence" value="ECO:0007669"/>
    <property type="project" value="TreeGrafter"/>
</dbReference>
<dbReference type="CDD" id="cd01575">
    <property type="entry name" value="PBP1_GntR"/>
    <property type="match status" value="1"/>
</dbReference>
<organism evidence="5 6">
    <name type="scientific">Lichenicoccus roseus</name>
    <dbReference type="NCBI Taxonomy" id="2683649"/>
    <lineage>
        <taxon>Bacteria</taxon>
        <taxon>Pseudomonadati</taxon>
        <taxon>Pseudomonadota</taxon>
        <taxon>Alphaproteobacteria</taxon>
        <taxon>Acetobacterales</taxon>
        <taxon>Acetobacteraceae</taxon>
        <taxon>Lichenicoccus</taxon>
    </lineage>
</organism>
<dbReference type="InterPro" id="IPR046335">
    <property type="entry name" value="LacI/GalR-like_sensor"/>
</dbReference>
<dbReference type="SUPFAM" id="SSF53822">
    <property type="entry name" value="Periplasmic binding protein-like I"/>
    <property type="match status" value="1"/>
</dbReference>
<dbReference type="AlphaFoldDB" id="A0A5R9J7W4"/>
<dbReference type="Pfam" id="PF00356">
    <property type="entry name" value="LacI"/>
    <property type="match status" value="1"/>
</dbReference>
<evidence type="ECO:0000313" key="6">
    <source>
        <dbReference type="Proteomes" id="UP000305654"/>
    </source>
</evidence>
<protein>
    <submittedName>
        <fullName evidence="5">LacI family DNA-binding transcriptional regulator</fullName>
    </submittedName>
</protein>
<keyword evidence="1" id="KW-0805">Transcription regulation</keyword>
<dbReference type="InterPro" id="IPR000843">
    <property type="entry name" value="HTH_LacI"/>
</dbReference>
<reference evidence="5 6" key="1">
    <citation type="submission" date="2019-05" db="EMBL/GenBank/DDBJ databases">
        <authorList>
            <person name="Pankratov T."/>
            <person name="Grouzdev D."/>
        </authorList>
    </citation>
    <scope>NUCLEOTIDE SEQUENCE [LARGE SCALE GENOMIC DNA]</scope>
    <source>
        <strain evidence="5 6">KEBCLARHB70R</strain>
    </source>
</reference>
<evidence type="ECO:0000256" key="3">
    <source>
        <dbReference type="ARBA" id="ARBA00023163"/>
    </source>
</evidence>
<dbReference type="CDD" id="cd01392">
    <property type="entry name" value="HTH_LacI"/>
    <property type="match status" value="1"/>
</dbReference>
<dbReference type="Proteomes" id="UP000305654">
    <property type="component" value="Unassembled WGS sequence"/>
</dbReference>
<dbReference type="SMART" id="SM00354">
    <property type="entry name" value="HTH_LACI"/>
    <property type="match status" value="1"/>
</dbReference>
<dbReference type="SUPFAM" id="SSF47413">
    <property type="entry name" value="lambda repressor-like DNA-binding domains"/>
    <property type="match status" value="1"/>
</dbReference>
<evidence type="ECO:0000313" key="5">
    <source>
        <dbReference type="EMBL" id="TLU71711.1"/>
    </source>
</evidence>
<gene>
    <name evidence="5" type="ORF">FE263_14675</name>
</gene>
<dbReference type="PROSITE" id="PS50932">
    <property type="entry name" value="HTH_LACI_2"/>
    <property type="match status" value="1"/>
</dbReference>
<keyword evidence="2 5" id="KW-0238">DNA-binding</keyword>
<accession>A0A5R9J7W4</accession>
<keyword evidence="3" id="KW-0804">Transcription</keyword>
<dbReference type="Gene3D" id="1.10.260.40">
    <property type="entry name" value="lambda repressor-like DNA-binding domains"/>
    <property type="match status" value="1"/>
</dbReference>
<dbReference type="InterPro" id="IPR010982">
    <property type="entry name" value="Lambda_DNA-bd_dom_sf"/>
</dbReference>
<dbReference type="Pfam" id="PF13377">
    <property type="entry name" value="Peripla_BP_3"/>
    <property type="match status" value="1"/>
</dbReference>
<feature type="domain" description="HTH lacI-type" evidence="4">
    <location>
        <begin position="17"/>
        <end position="71"/>
    </location>
</feature>
<evidence type="ECO:0000259" key="4">
    <source>
        <dbReference type="PROSITE" id="PS50932"/>
    </source>
</evidence>
<keyword evidence="6" id="KW-1185">Reference proteome</keyword>
<dbReference type="PANTHER" id="PTHR30146:SF33">
    <property type="entry name" value="TRANSCRIPTIONAL REGULATOR"/>
    <property type="match status" value="1"/>
</dbReference>
<name>A0A5R9J7W4_9PROT</name>